<keyword evidence="3" id="KW-1185">Reference proteome</keyword>
<gene>
    <name evidence="2" type="ORF">GCM10014715_65780</name>
</gene>
<dbReference type="EMBL" id="BNBC01000040">
    <property type="protein sequence ID" value="GHF00464.1"/>
    <property type="molecule type" value="Genomic_DNA"/>
</dbReference>
<reference evidence="2" key="1">
    <citation type="journal article" date="2014" name="Int. J. Syst. Evol. Microbiol.">
        <title>Complete genome sequence of Corynebacterium casei LMG S-19264T (=DSM 44701T), isolated from a smear-ripened cheese.</title>
        <authorList>
            <consortium name="US DOE Joint Genome Institute (JGI-PGF)"/>
            <person name="Walter F."/>
            <person name="Albersmeier A."/>
            <person name="Kalinowski J."/>
            <person name="Ruckert C."/>
        </authorList>
    </citation>
    <scope>NUCLEOTIDE SEQUENCE</scope>
    <source>
        <strain evidence="2">JCM 3302</strain>
    </source>
</reference>
<evidence type="ECO:0000313" key="2">
    <source>
        <dbReference type="EMBL" id="GHF00464.1"/>
    </source>
</evidence>
<proteinExistence type="predicted"/>
<dbReference type="GO" id="GO:0008757">
    <property type="term" value="F:S-adenosylmethionine-dependent methyltransferase activity"/>
    <property type="evidence" value="ECO:0007669"/>
    <property type="project" value="InterPro"/>
</dbReference>
<sequence>MTAVDAAPGMVARAALAAPEADVRPAALLRLPFADEQFDAVGGNFVLNHVGQPRDALREMRRVTRPGGWTAVTIWTVPAAPGQALLGRAVQAAGVTRPVHLPALAPEDDFPRIQQGLAALPSEAGLKEVICDTLSWGHRTTLEEWRSGPAAEVATIGQIVTSQSPSVIAEIRTPGSVEGLGSTHPHAHGADAGLGELPESAQAPVTCQVMVQVEVAVSRWYSPG</sequence>
<dbReference type="SUPFAM" id="SSF53335">
    <property type="entry name" value="S-adenosyl-L-methionine-dependent methyltransferases"/>
    <property type="match status" value="1"/>
</dbReference>
<dbReference type="AlphaFoldDB" id="A0A919E1I1"/>
<dbReference type="Proteomes" id="UP000641386">
    <property type="component" value="Unassembled WGS sequence"/>
</dbReference>
<dbReference type="Gene3D" id="3.40.50.150">
    <property type="entry name" value="Vaccinia Virus protein VP39"/>
    <property type="match status" value="1"/>
</dbReference>
<dbReference type="Pfam" id="PF08241">
    <property type="entry name" value="Methyltransf_11"/>
    <property type="match status" value="1"/>
</dbReference>
<evidence type="ECO:0000259" key="1">
    <source>
        <dbReference type="Pfam" id="PF08241"/>
    </source>
</evidence>
<comment type="caution">
    <text evidence="2">The sequence shown here is derived from an EMBL/GenBank/DDBJ whole genome shotgun (WGS) entry which is preliminary data.</text>
</comment>
<dbReference type="CDD" id="cd02440">
    <property type="entry name" value="AdoMet_MTases"/>
    <property type="match status" value="1"/>
</dbReference>
<reference evidence="2" key="2">
    <citation type="submission" date="2020-09" db="EMBL/GenBank/DDBJ databases">
        <authorList>
            <person name="Sun Q."/>
            <person name="Ohkuma M."/>
        </authorList>
    </citation>
    <scope>NUCLEOTIDE SEQUENCE</scope>
    <source>
        <strain evidence="2">JCM 3302</strain>
    </source>
</reference>
<name>A0A919E1I1_9ACTN</name>
<evidence type="ECO:0000313" key="3">
    <source>
        <dbReference type="Proteomes" id="UP000641386"/>
    </source>
</evidence>
<dbReference type="InterPro" id="IPR029063">
    <property type="entry name" value="SAM-dependent_MTases_sf"/>
</dbReference>
<dbReference type="InterPro" id="IPR013216">
    <property type="entry name" value="Methyltransf_11"/>
</dbReference>
<accession>A0A919E1I1</accession>
<protein>
    <recommendedName>
        <fullName evidence="1">Methyltransferase type 11 domain-containing protein</fullName>
    </recommendedName>
</protein>
<organism evidence="2 3">
    <name type="scientific">Streptomyces spiralis</name>
    <dbReference type="NCBI Taxonomy" id="66376"/>
    <lineage>
        <taxon>Bacteria</taxon>
        <taxon>Bacillati</taxon>
        <taxon>Actinomycetota</taxon>
        <taxon>Actinomycetes</taxon>
        <taxon>Kitasatosporales</taxon>
        <taxon>Streptomycetaceae</taxon>
        <taxon>Streptomyces</taxon>
    </lineage>
</organism>
<feature type="domain" description="Methyltransferase type 11" evidence="1">
    <location>
        <begin position="2"/>
        <end position="71"/>
    </location>
</feature>